<organism evidence="5 7">
    <name type="scientific">Aduncisulcus paluster</name>
    <dbReference type="NCBI Taxonomy" id="2918883"/>
    <lineage>
        <taxon>Eukaryota</taxon>
        <taxon>Metamonada</taxon>
        <taxon>Carpediemonas-like organisms</taxon>
        <taxon>Aduncisulcus</taxon>
    </lineage>
</organism>
<sequence length="19" mass="2215">MLRKKLRDTMTHGLSARLS</sequence>
<evidence type="ECO:0000313" key="3">
    <source>
        <dbReference type="EMBL" id="GKT31687.1"/>
    </source>
</evidence>
<accession>A0ABQ5KIH7</accession>
<name>A0ABQ5KIH7_9EUKA</name>
<keyword evidence="7" id="KW-1185">Reference proteome</keyword>
<evidence type="ECO:0000313" key="4">
    <source>
        <dbReference type="EMBL" id="GKT31691.1"/>
    </source>
</evidence>
<feature type="non-terminal residue" evidence="5">
    <location>
        <position position="19"/>
    </location>
</feature>
<gene>
    <name evidence="1" type="ORF">ADUPG1_014470</name>
    <name evidence="2" type="ORF">ADUPG1_014471</name>
    <name evidence="3" type="ORF">ADUPG1_014472</name>
    <name evidence="4" type="ORF">ADUPG1_014473</name>
    <name evidence="5" type="ORF">ADUPG1_014474</name>
    <name evidence="6" type="ORF">ADUPG1_014475</name>
</gene>
<evidence type="ECO:0000313" key="6">
    <source>
        <dbReference type="EMBL" id="GKT31699.1"/>
    </source>
</evidence>
<evidence type="ECO:0000313" key="2">
    <source>
        <dbReference type="EMBL" id="GKT31685.1"/>
    </source>
</evidence>
<evidence type="ECO:0000313" key="1">
    <source>
        <dbReference type="EMBL" id="GKT31682.1"/>
    </source>
</evidence>
<comment type="caution">
    <text evidence="5">The sequence shown here is derived from an EMBL/GenBank/DDBJ whole genome shotgun (WGS) entry which is preliminary data.</text>
</comment>
<dbReference type="Proteomes" id="UP001057375">
    <property type="component" value="Unassembled WGS sequence"/>
</dbReference>
<dbReference type="EMBL" id="BQXS01015222">
    <property type="protein sequence ID" value="GKT31687.1"/>
    <property type="molecule type" value="Genomic_DNA"/>
</dbReference>
<dbReference type="EMBL" id="BQXS01015224">
    <property type="protein sequence ID" value="GKT31696.1"/>
    <property type="molecule type" value="Genomic_DNA"/>
</dbReference>
<reference evidence="5" key="1">
    <citation type="submission" date="2022-03" db="EMBL/GenBank/DDBJ databases">
        <title>Draft genome sequence of Aduncisulcus paluster, a free-living microaerophilic Fornicata.</title>
        <authorList>
            <person name="Yuyama I."/>
            <person name="Kume K."/>
            <person name="Tamura T."/>
            <person name="Inagaki Y."/>
            <person name="Hashimoto T."/>
        </authorList>
    </citation>
    <scope>NUCLEOTIDE SEQUENCE</scope>
    <source>
        <strain evidence="5">NY0171</strain>
    </source>
</reference>
<dbReference type="EMBL" id="BQXS01015223">
    <property type="protein sequence ID" value="GKT31691.1"/>
    <property type="molecule type" value="Genomic_DNA"/>
</dbReference>
<evidence type="ECO:0000313" key="5">
    <source>
        <dbReference type="EMBL" id="GKT31696.1"/>
    </source>
</evidence>
<dbReference type="EMBL" id="BQXS01015225">
    <property type="protein sequence ID" value="GKT31699.1"/>
    <property type="molecule type" value="Genomic_DNA"/>
</dbReference>
<proteinExistence type="predicted"/>
<dbReference type="EMBL" id="BQXS01015220">
    <property type="protein sequence ID" value="GKT31682.1"/>
    <property type="molecule type" value="Genomic_DNA"/>
</dbReference>
<dbReference type="EMBL" id="BQXS01015221">
    <property type="protein sequence ID" value="GKT31685.1"/>
    <property type="molecule type" value="Genomic_DNA"/>
</dbReference>
<protein>
    <submittedName>
        <fullName evidence="5">Uncharacterized protein</fullName>
    </submittedName>
</protein>
<evidence type="ECO:0000313" key="7">
    <source>
        <dbReference type="Proteomes" id="UP001057375"/>
    </source>
</evidence>